<organism evidence="1 2">
    <name type="scientific">Microcystis aeruginosa NIES-2519</name>
    <dbReference type="NCBI Taxonomy" id="2303981"/>
    <lineage>
        <taxon>Bacteria</taxon>
        <taxon>Bacillati</taxon>
        <taxon>Cyanobacteriota</taxon>
        <taxon>Cyanophyceae</taxon>
        <taxon>Oscillatoriophycideae</taxon>
        <taxon>Chroococcales</taxon>
        <taxon>Microcystaceae</taxon>
        <taxon>Microcystis</taxon>
    </lineage>
</organism>
<protein>
    <recommendedName>
        <fullName evidence="3">Transposase</fullName>
    </recommendedName>
</protein>
<accession>A0A5A5R918</accession>
<dbReference type="EMBL" id="BHVO01000176">
    <property type="protein sequence ID" value="GCA73033.1"/>
    <property type="molecule type" value="Genomic_DNA"/>
</dbReference>
<comment type="caution">
    <text evidence="1">The sequence shown here is derived from an EMBL/GenBank/DDBJ whole genome shotgun (WGS) entry which is preliminary data.</text>
</comment>
<evidence type="ECO:0000313" key="2">
    <source>
        <dbReference type="Proteomes" id="UP000323569"/>
    </source>
</evidence>
<sequence>MVDACYLQLLIRPVCLYKMLHFSMRLSCQTNPIERLNNTFRQRISRPVRESLSFSKMDNHIGAIYLVFYP</sequence>
<dbReference type="AlphaFoldDB" id="A0A5A5R918"/>
<gene>
    <name evidence="1" type="ORF">MiYa_04592</name>
</gene>
<evidence type="ECO:0008006" key="3">
    <source>
        <dbReference type="Google" id="ProtNLM"/>
    </source>
</evidence>
<evidence type="ECO:0000313" key="1">
    <source>
        <dbReference type="EMBL" id="GCA73033.1"/>
    </source>
</evidence>
<reference evidence="1 2" key="1">
    <citation type="submission" date="2018-09" db="EMBL/GenBank/DDBJ databases">
        <title>Evolutionary history of phycoerythrin pigmentation in the water bloom-forming cyanobacterium Microcystis aeruginosa.</title>
        <authorList>
            <person name="Tanabe Y."/>
            <person name="Tanabe Y."/>
            <person name="Yamaguchi H."/>
        </authorList>
    </citation>
    <scope>NUCLEOTIDE SEQUENCE [LARGE SCALE GENOMIC DNA]</scope>
    <source>
        <strain evidence="1 2">NIES-2519</strain>
    </source>
</reference>
<proteinExistence type="predicted"/>
<dbReference type="Proteomes" id="UP000323569">
    <property type="component" value="Unassembled WGS sequence"/>
</dbReference>
<name>A0A5A5R918_MICAE</name>